<organism evidence="3 4">
    <name type="scientific">Lactiplantibacillus daoliensis</name>
    <dbReference type="NCBI Taxonomy" id="2559916"/>
    <lineage>
        <taxon>Bacteria</taxon>
        <taxon>Bacillati</taxon>
        <taxon>Bacillota</taxon>
        <taxon>Bacilli</taxon>
        <taxon>Lactobacillales</taxon>
        <taxon>Lactobacillaceae</taxon>
        <taxon>Lactiplantibacillus</taxon>
    </lineage>
</organism>
<evidence type="ECO:0000256" key="2">
    <source>
        <dbReference type="SAM" id="Phobius"/>
    </source>
</evidence>
<keyword evidence="4" id="KW-1185">Reference proteome</keyword>
<evidence type="ECO:0000313" key="3">
    <source>
        <dbReference type="EMBL" id="MFC6293711.1"/>
    </source>
</evidence>
<feature type="transmembrane region" description="Helical" evidence="2">
    <location>
        <begin position="189"/>
        <end position="209"/>
    </location>
</feature>
<keyword evidence="2" id="KW-0472">Membrane</keyword>
<feature type="compositionally biased region" description="Low complexity" evidence="1">
    <location>
        <begin position="118"/>
        <end position="144"/>
    </location>
</feature>
<proteinExistence type="predicted"/>
<protein>
    <submittedName>
        <fullName evidence="3">Uncharacterized protein</fullName>
    </submittedName>
</protein>
<feature type="region of interest" description="Disordered" evidence="1">
    <location>
        <begin position="73"/>
        <end position="183"/>
    </location>
</feature>
<evidence type="ECO:0000313" key="4">
    <source>
        <dbReference type="Proteomes" id="UP001596227"/>
    </source>
</evidence>
<evidence type="ECO:0000256" key="1">
    <source>
        <dbReference type="SAM" id="MobiDB-lite"/>
    </source>
</evidence>
<sequence>MIIKLMWQNSAKAVDEAGQTVAVTVSVTGQMVTFKFAGTFTTNLKLTYQTKTNTPTGAAVFDNAALYSDDNGNNASASASIDRPAVVPQPTPTPKPNPGKPEPGTPGTTQPATPGPAQPGTTNPNTTKPTNPGTTGKPGAGPTTPVQPAQPGAKPGVTPATPNVTTPKVPTPYNPTPGRLPQTSERRNTVIDTILGVLALLLGLTLGYFDYRRRLL</sequence>
<dbReference type="Proteomes" id="UP001596227">
    <property type="component" value="Unassembled WGS sequence"/>
</dbReference>
<name>A0ABW1UF96_9LACO</name>
<comment type="caution">
    <text evidence="3">The sequence shown here is derived from an EMBL/GenBank/DDBJ whole genome shotgun (WGS) entry which is preliminary data.</text>
</comment>
<keyword evidence="2" id="KW-0812">Transmembrane</keyword>
<feature type="compositionally biased region" description="Pro residues" evidence="1">
    <location>
        <begin position="87"/>
        <end position="104"/>
    </location>
</feature>
<reference evidence="4" key="1">
    <citation type="journal article" date="2019" name="Int. J. Syst. Evol. Microbiol.">
        <title>The Global Catalogue of Microorganisms (GCM) 10K type strain sequencing project: providing services to taxonomists for standard genome sequencing and annotation.</title>
        <authorList>
            <consortium name="The Broad Institute Genomics Platform"/>
            <consortium name="The Broad Institute Genome Sequencing Center for Infectious Disease"/>
            <person name="Wu L."/>
            <person name="Ma J."/>
        </authorList>
    </citation>
    <scope>NUCLEOTIDE SEQUENCE [LARGE SCALE GENOMIC DNA]</scope>
    <source>
        <strain evidence="4">CCM 8934</strain>
    </source>
</reference>
<feature type="compositionally biased region" description="Low complexity" evidence="1">
    <location>
        <begin position="155"/>
        <end position="168"/>
    </location>
</feature>
<keyword evidence="2" id="KW-1133">Transmembrane helix</keyword>
<accession>A0ABW1UF96</accession>
<dbReference type="RefSeq" id="WP_171000381.1">
    <property type="nucleotide sequence ID" value="NZ_BJDH01000008.1"/>
</dbReference>
<dbReference type="EMBL" id="JBHSSB010000003">
    <property type="protein sequence ID" value="MFC6293711.1"/>
    <property type="molecule type" value="Genomic_DNA"/>
</dbReference>
<gene>
    <name evidence="3" type="ORF">ACFQH1_00400</name>
</gene>